<proteinExistence type="predicted"/>
<dbReference type="AlphaFoldDB" id="A0AB72UBK8"/>
<organism evidence="1 2">
    <name type="scientific">Thalassospira xiamenensis M-5 = DSM 17429</name>
    <dbReference type="NCBI Taxonomy" id="1123366"/>
    <lineage>
        <taxon>Bacteria</taxon>
        <taxon>Pseudomonadati</taxon>
        <taxon>Pseudomonadota</taxon>
        <taxon>Alphaproteobacteria</taxon>
        <taxon>Rhodospirillales</taxon>
        <taxon>Thalassospiraceae</taxon>
        <taxon>Thalassospira</taxon>
    </lineage>
</organism>
<dbReference type="EMBL" id="CP004388">
    <property type="protein sequence ID" value="AJD51529.1"/>
    <property type="molecule type" value="Genomic_DNA"/>
</dbReference>
<evidence type="ECO:0000313" key="2">
    <source>
        <dbReference type="Proteomes" id="UP000007127"/>
    </source>
</evidence>
<protein>
    <submittedName>
        <fullName evidence="1">Uncharacterized protein</fullName>
    </submittedName>
</protein>
<reference evidence="1 2" key="1">
    <citation type="journal article" date="2012" name="J. Bacteriol.">
        <title>Genome sequence of Thalassospira xiamenensis type strain M-5.</title>
        <authorList>
            <person name="Lai Q."/>
            <person name="Shao Z."/>
        </authorList>
    </citation>
    <scope>NUCLEOTIDE SEQUENCE [LARGE SCALE GENOMIC DNA]</scope>
    <source>
        <strain evidence="1 2">M-5</strain>
    </source>
</reference>
<evidence type="ECO:0000313" key="1">
    <source>
        <dbReference type="EMBL" id="AJD51529.1"/>
    </source>
</evidence>
<accession>A0AB72UBK8</accession>
<dbReference type="KEGG" id="txi:TH3_07045"/>
<gene>
    <name evidence="1" type="ORF">TH3_07045</name>
</gene>
<dbReference type="GeneID" id="68924082"/>
<dbReference type="RefSeq" id="WP_007092449.1">
    <property type="nucleotide sequence ID" value="NZ_CP004388.1"/>
</dbReference>
<dbReference type="Proteomes" id="UP000007127">
    <property type="component" value="Chromosome"/>
</dbReference>
<sequence length="87" mass="9210">MFETGFFQILCGFLQGRKVMKNANGFVSGPEDGHCGLLLLKGSLSKQRADAPIGSANFSICWNDAKTKTAPAWGAVGDLYGAGLTVR</sequence>
<name>A0AB72UBK8_9PROT</name>